<evidence type="ECO:0000313" key="2">
    <source>
        <dbReference type="Proteomes" id="UP001145069"/>
    </source>
</evidence>
<comment type="caution">
    <text evidence="1">The sequence shown here is derived from an EMBL/GenBank/DDBJ whole genome shotgun (WGS) entry which is preliminary data.</text>
</comment>
<reference evidence="1" key="1">
    <citation type="submission" date="2022-06" db="EMBL/GenBank/DDBJ databases">
        <title>Aquibacillus sp. a new bacterium isolated from soil saline samples.</title>
        <authorList>
            <person name="Galisteo C."/>
            <person name="De La Haba R."/>
            <person name="Sanchez-Porro C."/>
            <person name="Ventosa A."/>
        </authorList>
    </citation>
    <scope>NUCLEOTIDE SEQUENCE</scope>
    <source>
        <strain evidence="1">3ASR75-54</strain>
    </source>
</reference>
<gene>
    <name evidence="1" type="ORF">NC799_09120</name>
</gene>
<protein>
    <submittedName>
        <fullName evidence="1">Uncharacterized protein</fullName>
    </submittedName>
</protein>
<accession>A0A9X4AGG8</accession>
<dbReference type="Proteomes" id="UP001145069">
    <property type="component" value="Unassembled WGS sequence"/>
</dbReference>
<proteinExistence type="predicted"/>
<keyword evidence="2" id="KW-1185">Reference proteome</keyword>
<name>A0A9X4AGG8_9BACI</name>
<organism evidence="1 2">
    <name type="scientific">Aquibacillus salsiterrae</name>
    <dbReference type="NCBI Taxonomy" id="2950439"/>
    <lineage>
        <taxon>Bacteria</taxon>
        <taxon>Bacillati</taxon>
        <taxon>Bacillota</taxon>
        <taxon>Bacilli</taxon>
        <taxon>Bacillales</taxon>
        <taxon>Bacillaceae</taxon>
        <taxon>Aquibacillus</taxon>
    </lineage>
</organism>
<dbReference type="AlphaFoldDB" id="A0A9X4AGG8"/>
<evidence type="ECO:0000313" key="1">
    <source>
        <dbReference type="EMBL" id="MDC3417083.1"/>
    </source>
</evidence>
<sequence>MKKVNKDLEKLGVEFLSKKEVKEKFPKYKNEKYLKEHLGLEATSLVTPLIDQPSDTNDVDWSTYRSTVYQDGETYDVQRLVAQPNSSNSELSEHGFRTIRSTYNWKAGYMNVLSTGAKTAAGEIPGAGIALSVYDAFKGMITGISKETTITDANINYSWNIATTAVFSYVKLASQSDDYQDLSYISTRLDGKNFYTLLTFEDENGDFKAGGEQGQRDVFVVPSGYDSGFNAVDAYLSPYAKSRATVTRYDIAGIEGSHVSYVYLVDPSFPAHVY</sequence>
<dbReference type="EMBL" id="JAMQKC010000006">
    <property type="protein sequence ID" value="MDC3417083.1"/>
    <property type="molecule type" value="Genomic_DNA"/>
</dbReference>
<dbReference type="RefSeq" id="WP_272446144.1">
    <property type="nucleotide sequence ID" value="NZ_JAMQKC010000006.1"/>
</dbReference>